<dbReference type="EMBL" id="CP001778">
    <property type="protein sequence ID" value="ADD41573.1"/>
    <property type="molecule type" value="Genomic_DNA"/>
</dbReference>
<dbReference type="InterPro" id="IPR005119">
    <property type="entry name" value="LysR_subst-bd"/>
</dbReference>
<dbReference type="InterPro" id="IPR000847">
    <property type="entry name" value="LysR_HTH_N"/>
</dbReference>
<evidence type="ECO:0000259" key="5">
    <source>
        <dbReference type="PROSITE" id="PS50931"/>
    </source>
</evidence>
<evidence type="ECO:0000313" key="6">
    <source>
        <dbReference type="EMBL" id="ADD41573.1"/>
    </source>
</evidence>
<evidence type="ECO:0000313" key="7">
    <source>
        <dbReference type="Proteomes" id="UP000000844"/>
    </source>
</evidence>
<dbReference type="SUPFAM" id="SSF53850">
    <property type="entry name" value="Periplasmic binding protein-like II"/>
    <property type="match status" value="1"/>
</dbReference>
<evidence type="ECO:0000256" key="3">
    <source>
        <dbReference type="ARBA" id="ARBA00023125"/>
    </source>
</evidence>
<dbReference type="HOGENOM" id="CLU_039613_6_4_11"/>
<organism evidence="6 7">
    <name type="scientific">Stackebrandtia nassauensis (strain DSM 44728 / CIP 108903 / NRRL B-16338 / NBRC 102104 / LLR-40K-21)</name>
    <dbReference type="NCBI Taxonomy" id="446470"/>
    <lineage>
        <taxon>Bacteria</taxon>
        <taxon>Bacillati</taxon>
        <taxon>Actinomycetota</taxon>
        <taxon>Actinomycetes</taxon>
        <taxon>Glycomycetales</taxon>
        <taxon>Glycomycetaceae</taxon>
        <taxon>Stackebrandtia</taxon>
    </lineage>
</organism>
<dbReference type="eggNOG" id="COG0583">
    <property type="taxonomic scope" value="Bacteria"/>
</dbReference>
<dbReference type="Pfam" id="PF03466">
    <property type="entry name" value="LysR_substrate"/>
    <property type="match status" value="1"/>
</dbReference>
<dbReference type="AlphaFoldDB" id="D3PZ99"/>
<dbReference type="Proteomes" id="UP000000844">
    <property type="component" value="Chromosome"/>
</dbReference>
<dbReference type="InterPro" id="IPR036388">
    <property type="entry name" value="WH-like_DNA-bd_sf"/>
</dbReference>
<dbReference type="KEGG" id="sna:Snas_1877"/>
<protein>
    <submittedName>
        <fullName evidence="6">Transcriptional regulator, LysR family</fullName>
    </submittedName>
</protein>
<dbReference type="RefSeq" id="WP_013017144.1">
    <property type="nucleotide sequence ID" value="NC_013947.1"/>
</dbReference>
<dbReference type="GO" id="GO:0003677">
    <property type="term" value="F:DNA binding"/>
    <property type="evidence" value="ECO:0007669"/>
    <property type="project" value="UniProtKB-KW"/>
</dbReference>
<dbReference type="GO" id="GO:0003700">
    <property type="term" value="F:DNA-binding transcription factor activity"/>
    <property type="evidence" value="ECO:0007669"/>
    <property type="project" value="InterPro"/>
</dbReference>
<sequence length="291" mass="31382">MEIRQLEYFTAVADTGGFGRAATSLHIVQAAVSQQIRRLERELGVRLFDRSTRHVRLTDAGRRLLPEARAVLAAVERTRRLAADLAAGDSGLLRLGIGRAYDAGTYRVVAAATSAGSGPRVETHRTTLDERLSGVREGTLDAAVVRVQDSAPGLEFTPLWTDPLYVAAPTDVIPPTRDSVRLTDLSALPLRMAPRQNNPAFHDLILDACRRGGFDPVPGPAFTTLLETLHDIAGGEPSWTVFYPLDKPPAVPGVTLHRLSDVTTDVNLVTRPGPATPAIRHLLAAVRETTG</sequence>
<dbReference type="SUPFAM" id="SSF46785">
    <property type="entry name" value="Winged helix' DNA-binding domain"/>
    <property type="match status" value="1"/>
</dbReference>
<keyword evidence="7" id="KW-1185">Reference proteome</keyword>
<accession>D3PZ99</accession>
<dbReference type="PANTHER" id="PTHR30346:SF17">
    <property type="entry name" value="LYSR FAMILY TRANSCRIPTIONAL REGULATOR"/>
    <property type="match status" value="1"/>
</dbReference>
<dbReference type="PROSITE" id="PS50931">
    <property type="entry name" value="HTH_LYSR"/>
    <property type="match status" value="1"/>
</dbReference>
<dbReference type="FunFam" id="1.10.10.10:FF:000001">
    <property type="entry name" value="LysR family transcriptional regulator"/>
    <property type="match status" value="1"/>
</dbReference>
<keyword evidence="3" id="KW-0238">DNA-binding</keyword>
<dbReference type="PANTHER" id="PTHR30346">
    <property type="entry name" value="TRANSCRIPTIONAL DUAL REGULATOR HCAR-RELATED"/>
    <property type="match status" value="1"/>
</dbReference>
<reference evidence="6 7" key="1">
    <citation type="journal article" date="2009" name="Stand. Genomic Sci.">
        <title>Complete genome sequence of Stackebrandtia nassauensis type strain (LLR-40K-21).</title>
        <authorList>
            <person name="Munk C."/>
            <person name="Lapidus A."/>
            <person name="Copeland A."/>
            <person name="Jando M."/>
            <person name="Mayilraj S."/>
            <person name="Glavina Del Rio T."/>
            <person name="Nolan M."/>
            <person name="Chen F."/>
            <person name="Lucas S."/>
            <person name="Tice H."/>
            <person name="Cheng J.F."/>
            <person name="Han C."/>
            <person name="Detter J.C."/>
            <person name="Bruce D."/>
            <person name="Goodwin L."/>
            <person name="Chain P."/>
            <person name="Pitluck S."/>
            <person name="Goker M."/>
            <person name="Ovchinikova G."/>
            <person name="Pati A."/>
            <person name="Ivanova N."/>
            <person name="Mavromatis K."/>
            <person name="Chen A."/>
            <person name="Palaniappan K."/>
            <person name="Land M."/>
            <person name="Hauser L."/>
            <person name="Chang Y.J."/>
            <person name="Jeffries C.D."/>
            <person name="Bristow J."/>
            <person name="Eisen J.A."/>
            <person name="Markowitz V."/>
            <person name="Hugenholtz P."/>
            <person name="Kyrpides N.C."/>
            <person name="Klenk H.P."/>
        </authorList>
    </citation>
    <scope>NUCLEOTIDE SEQUENCE [LARGE SCALE GENOMIC DNA]</scope>
    <source>
        <strain evidence="7">DSM 44728 / CIP 108903 / NRRL B-16338 / NBRC 102104 / LLR-40K-21</strain>
    </source>
</reference>
<dbReference type="Gene3D" id="1.10.10.10">
    <property type="entry name" value="Winged helix-like DNA-binding domain superfamily/Winged helix DNA-binding domain"/>
    <property type="match status" value="1"/>
</dbReference>
<keyword evidence="2" id="KW-0805">Transcription regulation</keyword>
<comment type="similarity">
    <text evidence="1">Belongs to the LysR transcriptional regulatory family.</text>
</comment>
<name>D3PZ99_STANL</name>
<evidence type="ECO:0000256" key="1">
    <source>
        <dbReference type="ARBA" id="ARBA00009437"/>
    </source>
</evidence>
<dbReference type="Pfam" id="PF00126">
    <property type="entry name" value="HTH_1"/>
    <property type="match status" value="1"/>
</dbReference>
<dbReference type="STRING" id="446470.Snas_1877"/>
<dbReference type="InterPro" id="IPR036390">
    <property type="entry name" value="WH_DNA-bd_sf"/>
</dbReference>
<evidence type="ECO:0000256" key="2">
    <source>
        <dbReference type="ARBA" id="ARBA00023015"/>
    </source>
</evidence>
<dbReference type="PRINTS" id="PR00039">
    <property type="entry name" value="HTHLYSR"/>
</dbReference>
<feature type="domain" description="HTH lysR-type" evidence="5">
    <location>
        <begin position="1"/>
        <end position="58"/>
    </location>
</feature>
<proteinExistence type="inferred from homology"/>
<dbReference type="Gene3D" id="3.40.190.10">
    <property type="entry name" value="Periplasmic binding protein-like II"/>
    <property type="match status" value="2"/>
</dbReference>
<evidence type="ECO:0000256" key="4">
    <source>
        <dbReference type="ARBA" id="ARBA00023163"/>
    </source>
</evidence>
<gene>
    <name evidence="6" type="ordered locus">Snas_1877</name>
</gene>
<dbReference type="GO" id="GO:0032993">
    <property type="term" value="C:protein-DNA complex"/>
    <property type="evidence" value="ECO:0007669"/>
    <property type="project" value="TreeGrafter"/>
</dbReference>
<keyword evidence="4" id="KW-0804">Transcription</keyword>